<sequence>MESKTRRLNRRYGWADYHINGSGSNERLFEERA</sequence>
<dbReference type="STRING" id="1803665.GCA_001641335_01647"/>
<gene>
    <name evidence="1" type="ORF">FBZ96_102882</name>
</gene>
<accession>A0A560E4X8</accession>
<protein>
    <submittedName>
        <fullName evidence="1">Uncharacterized protein</fullName>
    </submittedName>
</protein>
<keyword evidence="2" id="KW-1185">Reference proteome</keyword>
<proteinExistence type="predicted"/>
<evidence type="ECO:0000313" key="2">
    <source>
        <dbReference type="Proteomes" id="UP000319949"/>
    </source>
</evidence>
<reference evidence="1 2" key="1">
    <citation type="submission" date="2019-06" db="EMBL/GenBank/DDBJ databases">
        <title>Genomic Encyclopedia of Type Strains, Phase IV (KMG-V): Genome sequencing to study the core and pangenomes of soil and plant-associated prokaryotes.</title>
        <authorList>
            <person name="Whitman W."/>
        </authorList>
    </citation>
    <scope>NUCLEOTIDE SEQUENCE [LARGE SCALE GENOMIC DNA]</scope>
    <source>
        <strain evidence="1 2">BR 510</strain>
    </source>
</reference>
<name>A0A560E4X8_9BRAD</name>
<dbReference type="EMBL" id="VITK01000002">
    <property type="protein sequence ID" value="TWB04407.1"/>
    <property type="molecule type" value="Genomic_DNA"/>
</dbReference>
<dbReference type="AlphaFoldDB" id="A0A560E4X8"/>
<dbReference type="Proteomes" id="UP000319949">
    <property type="component" value="Unassembled WGS sequence"/>
</dbReference>
<organism evidence="1 2">
    <name type="scientific">Bradyrhizobium stylosanthis</name>
    <dbReference type="NCBI Taxonomy" id="1803665"/>
    <lineage>
        <taxon>Bacteria</taxon>
        <taxon>Pseudomonadati</taxon>
        <taxon>Pseudomonadota</taxon>
        <taxon>Alphaproteobacteria</taxon>
        <taxon>Hyphomicrobiales</taxon>
        <taxon>Nitrobacteraceae</taxon>
        <taxon>Bradyrhizobium</taxon>
    </lineage>
</organism>
<comment type="caution">
    <text evidence="1">The sequence shown here is derived from an EMBL/GenBank/DDBJ whole genome shotgun (WGS) entry which is preliminary data.</text>
</comment>
<evidence type="ECO:0000313" key="1">
    <source>
        <dbReference type="EMBL" id="TWB04407.1"/>
    </source>
</evidence>